<dbReference type="Pfam" id="PF00151">
    <property type="entry name" value="Lipase"/>
    <property type="match status" value="1"/>
</dbReference>
<keyword evidence="6" id="KW-0442">Lipid degradation</keyword>
<evidence type="ECO:0000256" key="8">
    <source>
        <dbReference type="ARBA" id="ARBA00023157"/>
    </source>
</evidence>
<proteinExistence type="inferred from homology"/>
<evidence type="ECO:0000256" key="12">
    <source>
        <dbReference type="ARBA" id="ARBA00048646"/>
    </source>
</evidence>
<dbReference type="Gene3D" id="3.40.50.1820">
    <property type="entry name" value="alpha/beta hydrolase"/>
    <property type="match status" value="1"/>
</dbReference>
<evidence type="ECO:0000313" key="17">
    <source>
        <dbReference type="Ensembl" id="ENSPNAP00000029136.1"/>
    </source>
</evidence>
<dbReference type="GO" id="GO:0016042">
    <property type="term" value="P:lipid catabolic process"/>
    <property type="evidence" value="ECO:0007669"/>
    <property type="project" value="UniProtKB-KW"/>
</dbReference>
<reference evidence="17" key="2">
    <citation type="submission" date="2025-08" db="UniProtKB">
        <authorList>
            <consortium name="Ensembl"/>
        </authorList>
    </citation>
    <scope>IDENTIFICATION</scope>
</reference>
<evidence type="ECO:0000256" key="10">
    <source>
        <dbReference type="ARBA" id="ARBA00040696"/>
    </source>
</evidence>
<keyword evidence="8" id="KW-1015">Disulfide bond</keyword>
<dbReference type="InterPro" id="IPR000734">
    <property type="entry name" value="TAG_lipase"/>
</dbReference>
<keyword evidence="4 15" id="KW-0732">Signal</keyword>
<evidence type="ECO:0000256" key="1">
    <source>
        <dbReference type="ARBA" id="ARBA00004613"/>
    </source>
</evidence>
<comment type="catalytic activity">
    <reaction evidence="13">
        <text>1-hexadecanoyl-2-(5Z,8Z,11Z,14Z-eicosatetraenoyl)-sn-glycero-3-phospho-L-serine + H2O = 2-(5Z,8Z,11Z,14Z)-eicosatetraenoyl-sn-glycero-3-phospho-L-serine + hexadecanoate + H(+)</text>
        <dbReference type="Rhea" id="RHEA:41187"/>
        <dbReference type="ChEBI" id="CHEBI:7896"/>
        <dbReference type="ChEBI" id="CHEBI:15377"/>
        <dbReference type="ChEBI" id="CHEBI:15378"/>
        <dbReference type="ChEBI" id="CHEBI:75032"/>
        <dbReference type="ChEBI" id="CHEBI:77830"/>
    </reaction>
    <physiologicalReaction direction="left-to-right" evidence="13">
        <dbReference type="Rhea" id="RHEA:41188"/>
    </physiologicalReaction>
</comment>
<keyword evidence="5" id="KW-0378">Hydrolase</keyword>
<dbReference type="GeneTree" id="ENSGT00940000165538"/>
<evidence type="ECO:0000256" key="2">
    <source>
        <dbReference type="ARBA" id="ARBA00010701"/>
    </source>
</evidence>
<feature type="signal peptide" evidence="15">
    <location>
        <begin position="1"/>
        <end position="36"/>
    </location>
</feature>
<keyword evidence="18" id="KW-1185">Reference proteome</keyword>
<evidence type="ECO:0000256" key="6">
    <source>
        <dbReference type="ARBA" id="ARBA00022963"/>
    </source>
</evidence>
<dbReference type="AlphaFoldDB" id="A0A3B4E1D0"/>
<dbReference type="GO" id="GO:0005615">
    <property type="term" value="C:extracellular space"/>
    <property type="evidence" value="ECO:0007669"/>
    <property type="project" value="TreeGrafter"/>
</dbReference>
<dbReference type="Ensembl" id="ENSPNAT00000035368.2">
    <property type="protein sequence ID" value="ENSPNAP00000029136.1"/>
    <property type="gene ID" value="ENSPNAG00000003351.2"/>
</dbReference>
<reference evidence="17" key="3">
    <citation type="submission" date="2025-09" db="UniProtKB">
        <authorList>
            <consortium name="Ensembl"/>
        </authorList>
    </citation>
    <scope>IDENTIFICATION</scope>
</reference>
<feature type="chain" id="PRO_5017232822" description="Phospholipase A1 member A" evidence="15">
    <location>
        <begin position="37"/>
        <end position="467"/>
    </location>
</feature>
<comment type="subcellular location">
    <subcellularLocation>
        <location evidence="1">Secreted</location>
    </subcellularLocation>
</comment>
<dbReference type="PANTHER" id="PTHR11610:SF111">
    <property type="entry name" value="PHOSPHOLIPASE A1 MEMBER A"/>
    <property type="match status" value="1"/>
</dbReference>
<organism evidence="17 18">
    <name type="scientific">Pygocentrus nattereri</name>
    <name type="common">Red-bellied piranha</name>
    <dbReference type="NCBI Taxonomy" id="42514"/>
    <lineage>
        <taxon>Eukaryota</taxon>
        <taxon>Metazoa</taxon>
        <taxon>Chordata</taxon>
        <taxon>Craniata</taxon>
        <taxon>Vertebrata</taxon>
        <taxon>Euteleostomi</taxon>
        <taxon>Actinopterygii</taxon>
        <taxon>Neopterygii</taxon>
        <taxon>Teleostei</taxon>
        <taxon>Ostariophysi</taxon>
        <taxon>Characiformes</taxon>
        <taxon>Characoidei</taxon>
        <taxon>Pygocentrus</taxon>
    </lineage>
</organism>
<reference evidence="17 18" key="1">
    <citation type="submission" date="2020-10" db="EMBL/GenBank/DDBJ databases">
        <title>Pygocentrus nattereri (red-bellied piranha) genome, fPygNat1, primary haplotype.</title>
        <authorList>
            <person name="Myers G."/>
            <person name="Meyer A."/>
            <person name="Karagic N."/>
            <person name="Pippel M."/>
            <person name="Winkler S."/>
            <person name="Tracey A."/>
            <person name="Wood J."/>
            <person name="Formenti G."/>
            <person name="Howe K."/>
            <person name="Fedrigo O."/>
            <person name="Jarvis E.D."/>
        </authorList>
    </citation>
    <scope>NUCLEOTIDE SEQUENCE [LARGE SCALE GENOMIC DNA]</scope>
</reference>
<evidence type="ECO:0000256" key="11">
    <source>
        <dbReference type="ARBA" id="ARBA00048284"/>
    </source>
</evidence>
<evidence type="ECO:0000259" key="16">
    <source>
        <dbReference type="Pfam" id="PF00151"/>
    </source>
</evidence>
<evidence type="ECO:0000256" key="13">
    <source>
        <dbReference type="ARBA" id="ARBA00048700"/>
    </source>
</evidence>
<evidence type="ECO:0000256" key="7">
    <source>
        <dbReference type="ARBA" id="ARBA00023098"/>
    </source>
</evidence>
<sequence length="467" mass="52264">MWREWKYVKDYISQSGLYLTSWLFFLLCLIPSLASGDEIKCLEFLHLNPPSPTIQLLKFTTQSHCGSPFSIYSGLPRHVWDPDRATVMIVPGKRPATVQPSWVRTMAQELLARGQENVLAVDWLILPDMKLTEAAEQIGKKLSQIIQRLLIIGSAPDMFHLIGFGVGAHIAGTAGYNLDGTIGRITGLDPFASVFSEANNSVYLDYKDGQYVDVIHSNFNSTEPMPALGFSSPLGHVDFYIGTGFQLPGCARGLFNREKYLLCSHHRAHQIYTSSIRASCHHLAFPCQSVADFQQAKCTLCSSPGLNSCPEMGYDITWLPSSRPLAFQPMAAFLTITSAPPYCVTPLLLELNLGGILSVEAKLYIQLIGNAVKTSTMLVSGHHMTEFVANKVYQFMISADSDGDFHTLSLEFSTQRLLYLEMRKRRISIHHLLLSYLPKGRRIAYRAWNITAVENQRVEVVLEKIWV</sequence>
<evidence type="ECO:0000256" key="9">
    <source>
        <dbReference type="ARBA" id="ARBA00023180"/>
    </source>
</evidence>
<name>A0A3B4E1D0_PYGNA</name>
<dbReference type="GO" id="GO:0008970">
    <property type="term" value="F:phospholipase A1 activity"/>
    <property type="evidence" value="ECO:0007669"/>
    <property type="project" value="TreeGrafter"/>
</dbReference>
<protein>
    <recommendedName>
        <fullName evidence="10">Phospholipase A1 member A</fullName>
    </recommendedName>
</protein>
<keyword evidence="3" id="KW-0964">Secreted</keyword>
<dbReference type="Proteomes" id="UP001501920">
    <property type="component" value="Chromosome 7"/>
</dbReference>
<dbReference type="PANTHER" id="PTHR11610">
    <property type="entry name" value="LIPASE"/>
    <property type="match status" value="1"/>
</dbReference>
<dbReference type="InterPro" id="IPR029058">
    <property type="entry name" value="AB_hydrolase_fold"/>
</dbReference>
<dbReference type="OMA" id="CHHPGLN"/>
<keyword evidence="7" id="KW-0443">Lipid metabolism</keyword>
<dbReference type="SUPFAM" id="SSF53474">
    <property type="entry name" value="alpha/beta-Hydrolases"/>
    <property type="match status" value="1"/>
</dbReference>
<evidence type="ECO:0000256" key="5">
    <source>
        <dbReference type="ARBA" id="ARBA00022801"/>
    </source>
</evidence>
<feature type="domain" description="Lipase" evidence="16">
    <location>
        <begin position="83"/>
        <end position="324"/>
    </location>
</feature>
<evidence type="ECO:0000256" key="3">
    <source>
        <dbReference type="ARBA" id="ARBA00022525"/>
    </source>
</evidence>
<comment type="similarity">
    <text evidence="2 14">Belongs to the AB hydrolase superfamily. Lipase family.</text>
</comment>
<comment type="catalytic activity">
    <reaction evidence="11">
        <text>1-(9Z-octadecenoyl)-sn-glycero-3-phospho-L-serine + H2O = sn-glycero-3-phospho-L-serine + (9Z)-octadecenoate + H(+)</text>
        <dbReference type="Rhea" id="RHEA:40499"/>
        <dbReference type="ChEBI" id="CHEBI:15377"/>
        <dbReference type="ChEBI" id="CHEBI:15378"/>
        <dbReference type="ChEBI" id="CHEBI:30823"/>
        <dbReference type="ChEBI" id="CHEBI:64765"/>
        <dbReference type="ChEBI" id="CHEBI:74617"/>
    </reaction>
    <physiologicalReaction direction="left-to-right" evidence="11">
        <dbReference type="Rhea" id="RHEA:40500"/>
    </physiologicalReaction>
</comment>
<evidence type="ECO:0000256" key="15">
    <source>
        <dbReference type="SAM" id="SignalP"/>
    </source>
</evidence>
<keyword evidence="9" id="KW-0325">Glycoprotein</keyword>
<evidence type="ECO:0000256" key="4">
    <source>
        <dbReference type="ARBA" id="ARBA00022729"/>
    </source>
</evidence>
<accession>A0A3B4E1D0</accession>
<evidence type="ECO:0000313" key="18">
    <source>
        <dbReference type="Proteomes" id="UP001501920"/>
    </source>
</evidence>
<comment type="catalytic activity">
    <reaction evidence="12">
        <text>1,2-di-(9Z)-octadecenoyl-sn-glycero-3-phospho-L-serine + H2O = 2-(9Z-octadecenoyl)-sn-glycero-3-phospho-L-serine + (9Z)-octadecenoate + H(+)</text>
        <dbReference type="Rhea" id="RHEA:40491"/>
        <dbReference type="ChEBI" id="CHEBI:15377"/>
        <dbReference type="ChEBI" id="CHEBI:15378"/>
        <dbReference type="ChEBI" id="CHEBI:30823"/>
        <dbReference type="ChEBI" id="CHEBI:74905"/>
        <dbReference type="ChEBI" id="CHEBI:77342"/>
    </reaction>
    <physiologicalReaction direction="left-to-right" evidence="12">
        <dbReference type="Rhea" id="RHEA:40492"/>
    </physiologicalReaction>
</comment>
<evidence type="ECO:0000256" key="14">
    <source>
        <dbReference type="RuleBase" id="RU004262"/>
    </source>
</evidence>
<dbReference type="InterPro" id="IPR013818">
    <property type="entry name" value="Lipase"/>
</dbReference>